<dbReference type="InterPro" id="IPR027475">
    <property type="entry name" value="Asparaginase/glutaminase_AS2"/>
</dbReference>
<evidence type="ECO:0000256" key="1">
    <source>
        <dbReference type="ARBA" id="ARBA00010518"/>
    </source>
</evidence>
<dbReference type="Pfam" id="PF00710">
    <property type="entry name" value="Asparaginase"/>
    <property type="match status" value="1"/>
</dbReference>
<dbReference type="InterPro" id="IPR027473">
    <property type="entry name" value="L-asparaginase_C"/>
</dbReference>
<name>A0ABT5MCB0_9BURK</name>
<dbReference type="SUPFAM" id="SSF53774">
    <property type="entry name" value="Glutaminase/Asparaginase"/>
    <property type="match status" value="1"/>
</dbReference>
<dbReference type="PANTHER" id="PTHR11707">
    <property type="entry name" value="L-ASPARAGINASE"/>
    <property type="match status" value="1"/>
</dbReference>
<dbReference type="SMART" id="SM00870">
    <property type="entry name" value="Asparaginase"/>
    <property type="match status" value="1"/>
</dbReference>
<dbReference type="Gene3D" id="3.40.50.40">
    <property type="match status" value="1"/>
</dbReference>
<dbReference type="PRINTS" id="PR00139">
    <property type="entry name" value="ASNGLNASE"/>
</dbReference>
<dbReference type="PROSITE" id="PS51732">
    <property type="entry name" value="ASN_GLN_ASE_3"/>
    <property type="match status" value="1"/>
</dbReference>
<feature type="active site" evidence="4">
    <location>
        <position position="98"/>
    </location>
</feature>
<dbReference type="Proteomes" id="UP001528672">
    <property type="component" value="Unassembled WGS sequence"/>
</dbReference>
<keyword evidence="2" id="KW-0378">Hydrolase</keyword>
<evidence type="ECO:0000256" key="3">
    <source>
        <dbReference type="PROSITE-ProRule" id="PRU10099"/>
    </source>
</evidence>
<sequence length="324" mass="33606">MQVTSSNAKRLVVLGTGGTIAGEAGSQHDNVGYRAAQRSVMDLMGGLPVPAGLSVLGEQVAQLDSKDMDHATWQALLARVQAHLADDSVRGIVITHGTDTLEETAFFLHTLLGACKPIVLTCSMRPATALMSDGPQNLVDALAVAADPSARGVVVVCAGQIHDPVGVQKVHTYRPDAFDSGDEGPMGQVLEGQPVWHRRETRVHRAAPPKALQAALSCAVADWPWVALLSSHAGATERAVDAWLAQGVDGLVLAGTGNGTLNQALEPALQRAAEAGVPVWRSTRCVGGPVLSGGASTWPIAQGLNGVKARVALLLDLLAARHGA</sequence>
<dbReference type="PANTHER" id="PTHR11707:SF28">
    <property type="entry name" value="60 KDA LYSOPHOSPHOLIPASE"/>
    <property type="match status" value="1"/>
</dbReference>
<dbReference type="PROSITE" id="PS00917">
    <property type="entry name" value="ASN_GLN_ASE_2"/>
    <property type="match status" value="1"/>
</dbReference>
<organism evidence="7 8">
    <name type="scientific">Curvibacter microcysteis</name>
    <dbReference type="NCBI Taxonomy" id="3026419"/>
    <lineage>
        <taxon>Bacteria</taxon>
        <taxon>Pseudomonadati</taxon>
        <taxon>Pseudomonadota</taxon>
        <taxon>Betaproteobacteria</taxon>
        <taxon>Burkholderiales</taxon>
        <taxon>Comamonadaceae</taxon>
        <taxon>Curvibacter</taxon>
    </lineage>
</organism>
<feature type="domain" description="Asparaginase/glutaminase C-terminal" evidence="6">
    <location>
        <begin position="226"/>
        <end position="315"/>
    </location>
</feature>
<dbReference type="InterPro" id="IPR004550">
    <property type="entry name" value="AsnASE_II"/>
</dbReference>
<feature type="domain" description="L-asparaginase N-terminal" evidence="5">
    <location>
        <begin position="10"/>
        <end position="199"/>
    </location>
</feature>
<evidence type="ECO:0000256" key="2">
    <source>
        <dbReference type="ARBA" id="ARBA00022801"/>
    </source>
</evidence>
<dbReference type="PIRSF" id="PIRSF500176">
    <property type="entry name" value="L_ASNase"/>
    <property type="match status" value="1"/>
</dbReference>
<accession>A0ABT5MCB0</accession>
<comment type="caution">
    <text evidence="7">The sequence shown here is derived from an EMBL/GenBank/DDBJ whole genome shotgun (WGS) entry which is preliminary data.</text>
</comment>
<protein>
    <submittedName>
        <fullName evidence="7">Asparaginase</fullName>
    </submittedName>
</protein>
<dbReference type="InterPro" id="IPR027474">
    <property type="entry name" value="L-asparaginase_N"/>
</dbReference>
<dbReference type="PROSITE" id="PS00144">
    <property type="entry name" value="ASN_GLN_ASE_1"/>
    <property type="match status" value="1"/>
</dbReference>
<evidence type="ECO:0000256" key="4">
    <source>
        <dbReference type="PROSITE-ProRule" id="PRU10100"/>
    </source>
</evidence>
<evidence type="ECO:0000259" key="5">
    <source>
        <dbReference type="Pfam" id="PF00710"/>
    </source>
</evidence>
<dbReference type="Pfam" id="PF17763">
    <property type="entry name" value="Asparaginase_C"/>
    <property type="match status" value="1"/>
</dbReference>
<reference evidence="7 8" key="1">
    <citation type="submission" date="2023-02" db="EMBL/GenBank/DDBJ databases">
        <title>Bacterial whole genome sequence for Curvibacter sp. HBC28.</title>
        <authorList>
            <person name="Le V."/>
            <person name="Ko S.-R."/>
            <person name="Ahn C.-Y."/>
            <person name="Oh H.-M."/>
        </authorList>
    </citation>
    <scope>NUCLEOTIDE SEQUENCE [LARGE SCALE GENOMIC DNA]</scope>
    <source>
        <strain evidence="7 8">HBC28</strain>
    </source>
</reference>
<dbReference type="CDD" id="cd08964">
    <property type="entry name" value="L-asparaginase_II"/>
    <property type="match status" value="1"/>
</dbReference>
<feature type="active site" evidence="3">
    <location>
        <position position="19"/>
    </location>
</feature>
<evidence type="ECO:0000259" key="6">
    <source>
        <dbReference type="Pfam" id="PF17763"/>
    </source>
</evidence>
<gene>
    <name evidence="7" type="ORF">PSQ39_06155</name>
</gene>
<evidence type="ECO:0000313" key="7">
    <source>
        <dbReference type="EMBL" id="MDD0814209.1"/>
    </source>
</evidence>
<dbReference type="InterPro" id="IPR040919">
    <property type="entry name" value="Asparaginase_C"/>
</dbReference>
<comment type="similarity">
    <text evidence="1">Belongs to the asparaginase 1 family.</text>
</comment>
<dbReference type="InterPro" id="IPR006034">
    <property type="entry name" value="Asparaginase/glutaminase-like"/>
</dbReference>
<dbReference type="RefSeq" id="WP_273925834.1">
    <property type="nucleotide sequence ID" value="NZ_JAQSIO010000002.1"/>
</dbReference>
<dbReference type="PIRSF" id="PIRSF001220">
    <property type="entry name" value="L-ASNase_gatD"/>
    <property type="match status" value="1"/>
</dbReference>
<evidence type="ECO:0000313" key="8">
    <source>
        <dbReference type="Proteomes" id="UP001528672"/>
    </source>
</evidence>
<dbReference type="InterPro" id="IPR036152">
    <property type="entry name" value="Asp/glu_Ase-like_sf"/>
</dbReference>
<proteinExistence type="inferred from homology"/>
<dbReference type="EMBL" id="JAQSIO010000002">
    <property type="protein sequence ID" value="MDD0814209.1"/>
    <property type="molecule type" value="Genomic_DNA"/>
</dbReference>
<dbReference type="InterPro" id="IPR020827">
    <property type="entry name" value="Asparaginase/glutaminase_AS1"/>
</dbReference>
<dbReference type="InterPro" id="IPR037152">
    <property type="entry name" value="L-asparaginase_N_sf"/>
</dbReference>
<dbReference type="Gene3D" id="3.40.50.1170">
    <property type="entry name" value="L-asparaginase, N-terminal domain"/>
    <property type="match status" value="1"/>
</dbReference>
<keyword evidence="8" id="KW-1185">Reference proteome</keyword>
<dbReference type="SFLD" id="SFLDS00057">
    <property type="entry name" value="Glutaminase/Asparaginase"/>
    <property type="match status" value="1"/>
</dbReference>